<evidence type="ECO:0000256" key="3">
    <source>
        <dbReference type="ARBA" id="ARBA00022475"/>
    </source>
</evidence>
<evidence type="ECO:0000256" key="1">
    <source>
        <dbReference type="ARBA" id="ARBA00004651"/>
    </source>
</evidence>
<feature type="transmembrane region" description="Helical" evidence="7">
    <location>
        <begin position="56"/>
        <end position="75"/>
    </location>
</feature>
<feature type="transmembrane region" description="Helical" evidence="7">
    <location>
        <begin position="12"/>
        <end position="36"/>
    </location>
</feature>
<dbReference type="PANTHER" id="PTHR34184">
    <property type="entry name" value="UPF0718 PROTEIN YCGR"/>
    <property type="match status" value="1"/>
</dbReference>
<dbReference type="Pfam" id="PF03773">
    <property type="entry name" value="ArsP_1"/>
    <property type="match status" value="1"/>
</dbReference>
<accession>A0A855XCV9</accession>
<feature type="transmembrane region" description="Helical" evidence="7">
    <location>
        <begin position="219"/>
        <end position="249"/>
    </location>
</feature>
<proteinExistence type="inferred from homology"/>
<evidence type="ECO:0000313" key="8">
    <source>
        <dbReference type="EMBL" id="PWB75883.1"/>
    </source>
</evidence>
<gene>
    <name evidence="8" type="ORF">C3F09_01865</name>
</gene>
<feature type="transmembrane region" description="Helical" evidence="7">
    <location>
        <begin position="286"/>
        <end position="305"/>
    </location>
</feature>
<dbReference type="PANTHER" id="PTHR34184:SF4">
    <property type="entry name" value="UPF0718 PROTEIN YCGR"/>
    <property type="match status" value="1"/>
</dbReference>
<evidence type="ECO:0000313" key="9">
    <source>
        <dbReference type="Proteomes" id="UP000250918"/>
    </source>
</evidence>
<dbReference type="EMBL" id="PQAP01000007">
    <property type="protein sequence ID" value="PWB75883.1"/>
    <property type="molecule type" value="Genomic_DNA"/>
</dbReference>
<dbReference type="InterPro" id="IPR005524">
    <property type="entry name" value="DUF318"/>
</dbReference>
<comment type="subcellular location">
    <subcellularLocation>
        <location evidence="1">Cell membrane</location>
        <topology evidence="1">Multi-pass membrane protein</topology>
    </subcellularLocation>
</comment>
<organism evidence="8 9">
    <name type="scientific">candidate division GN15 bacterium</name>
    <dbReference type="NCBI Taxonomy" id="2072418"/>
    <lineage>
        <taxon>Bacteria</taxon>
        <taxon>candidate division GN15</taxon>
    </lineage>
</organism>
<evidence type="ECO:0008006" key="10">
    <source>
        <dbReference type="Google" id="ProtNLM"/>
    </source>
</evidence>
<dbReference type="GO" id="GO:0005886">
    <property type="term" value="C:plasma membrane"/>
    <property type="evidence" value="ECO:0007669"/>
    <property type="project" value="UniProtKB-SubCell"/>
</dbReference>
<evidence type="ECO:0000256" key="6">
    <source>
        <dbReference type="ARBA" id="ARBA00023136"/>
    </source>
</evidence>
<protein>
    <recommendedName>
        <fullName evidence="10">Permease</fullName>
    </recommendedName>
</protein>
<comment type="caution">
    <text evidence="8">The sequence shown here is derived from an EMBL/GenBank/DDBJ whole genome shotgun (WGS) entry which is preliminary data.</text>
</comment>
<name>A0A855XCV9_9BACT</name>
<keyword evidence="6 7" id="KW-0472">Membrane</keyword>
<evidence type="ECO:0000256" key="4">
    <source>
        <dbReference type="ARBA" id="ARBA00022692"/>
    </source>
</evidence>
<keyword evidence="3" id="KW-1003">Cell membrane</keyword>
<feature type="transmembrane region" description="Helical" evidence="7">
    <location>
        <begin position="187"/>
        <end position="207"/>
    </location>
</feature>
<sequence>MDFLANWAGSTWGILLDSAFLFLVGLTLAGLVSIILNAETVRRIGRGSAVSTVVKASLIGLPLPLCSCSVLPVAAQLRKSGVSKGGVMAFLVSTPESGVDSILLTYALTDPVLTVARPVSAYLTAMTAGLVESIGFSKQPVLPTVEATACCDDECCCAKSPKPAKRSFVTRVLIGIKYAFTDMLADLAPYLLIGFLLAGLVAALVGLEGTRIPGAVSGWAGYAWGIGIGVPLYVCATSSTPLAAVLLGAGFSPGAILVFLLVGPATNVAGIVVMRRILGGWSTVRFLISVVVTAVLCGLALDGVYRWTGVTPSYHAGESHGEGATAVAVVSAVGLSALILYYCARKLLRRIG</sequence>
<feature type="transmembrane region" description="Helical" evidence="7">
    <location>
        <begin position="325"/>
        <end position="344"/>
    </location>
</feature>
<evidence type="ECO:0000256" key="2">
    <source>
        <dbReference type="ARBA" id="ARBA00006386"/>
    </source>
</evidence>
<keyword evidence="5 7" id="KW-1133">Transmembrane helix</keyword>
<feature type="transmembrane region" description="Helical" evidence="7">
    <location>
        <begin position="255"/>
        <end position="274"/>
    </location>
</feature>
<reference evidence="8 9" key="1">
    <citation type="journal article" date="2018" name="ISME J.">
        <title>A methanotrophic archaeon couples anaerobic oxidation of methane to Fe(III) reduction.</title>
        <authorList>
            <person name="Cai C."/>
            <person name="Leu A.O."/>
            <person name="Xie G.J."/>
            <person name="Guo J."/>
            <person name="Feng Y."/>
            <person name="Zhao J.X."/>
            <person name="Tyson G.W."/>
            <person name="Yuan Z."/>
            <person name="Hu S."/>
        </authorList>
    </citation>
    <scope>NUCLEOTIDE SEQUENCE [LARGE SCALE GENOMIC DNA]</scope>
    <source>
        <strain evidence="8">FeB_12</strain>
    </source>
</reference>
<evidence type="ECO:0000256" key="5">
    <source>
        <dbReference type="ARBA" id="ARBA00022989"/>
    </source>
</evidence>
<evidence type="ECO:0000256" key="7">
    <source>
        <dbReference type="SAM" id="Phobius"/>
    </source>
</evidence>
<dbReference type="AlphaFoldDB" id="A0A855XCV9"/>
<comment type="similarity">
    <text evidence="2">Belongs to the UPF0718 family.</text>
</comment>
<keyword evidence="4 7" id="KW-0812">Transmembrane</keyword>
<dbReference type="InterPro" id="IPR052923">
    <property type="entry name" value="UPF0718"/>
</dbReference>
<dbReference type="Proteomes" id="UP000250918">
    <property type="component" value="Unassembled WGS sequence"/>
</dbReference>